<evidence type="ECO:0000313" key="2">
    <source>
        <dbReference type="EMBL" id="MCH3852541.1"/>
    </source>
</evidence>
<dbReference type="SUPFAM" id="SSF51726">
    <property type="entry name" value="UROD/MetE-like"/>
    <property type="match status" value="1"/>
</dbReference>
<dbReference type="Pfam" id="PF08267">
    <property type="entry name" value="Meth_synt_1"/>
    <property type="match status" value="1"/>
</dbReference>
<evidence type="ECO:0000313" key="3">
    <source>
        <dbReference type="Proteomes" id="UP001199644"/>
    </source>
</evidence>
<dbReference type="Proteomes" id="UP001199644">
    <property type="component" value="Unassembled WGS sequence"/>
</dbReference>
<protein>
    <submittedName>
        <fullName evidence="2">5-methyltetrahydropteroyltriglutamate--homocysteine S-methyltransferase</fullName>
    </submittedName>
</protein>
<gene>
    <name evidence="2" type="ORF">LZC39_10600</name>
</gene>
<proteinExistence type="predicted"/>
<evidence type="ECO:0000259" key="1">
    <source>
        <dbReference type="Pfam" id="PF08267"/>
    </source>
</evidence>
<dbReference type="EMBL" id="JAJUOL010000183">
    <property type="protein sequence ID" value="MCH3852541.1"/>
    <property type="molecule type" value="Genomic_DNA"/>
</dbReference>
<feature type="non-terminal residue" evidence="2">
    <location>
        <position position="147"/>
    </location>
</feature>
<organism evidence="2 3">
    <name type="scientific">Campylobacter jejuni</name>
    <dbReference type="NCBI Taxonomy" id="197"/>
    <lineage>
        <taxon>Bacteria</taxon>
        <taxon>Pseudomonadati</taxon>
        <taxon>Campylobacterota</taxon>
        <taxon>Epsilonproteobacteria</taxon>
        <taxon>Campylobacterales</taxon>
        <taxon>Campylobacteraceae</taxon>
        <taxon>Campylobacter</taxon>
    </lineage>
</organism>
<accession>A0AAW5ECC5</accession>
<dbReference type="AlphaFoldDB" id="A0AAW5ECC5"/>
<comment type="caution">
    <text evidence="2">The sequence shown here is derived from an EMBL/GenBank/DDBJ whole genome shotgun (WGS) entry which is preliminary data.</text>
</comment>
<feature type="non-terminal residue" evidence="2">
    <location>
        <position position="1"/>
    </location>
</feature>
<feature type="domain" description="Cobalamin-independent methionine synthase MetE N-terminal" evidence="1">
    <location>
        <begin position="1"/>
        <end position="147"/>
    </location>
</feature>
<dbReference type="PANTHER" id="PTHR30519">
    <property type="entry name" value="5-METHYLTETRAHYDROPTEROYLTRIGLUTAMATE--HOMOCYSTEINE METHYLTRANSFERASE"/>
    <property type="match status" value="1"/>
</dbReference>
<reference evidence="2" key="1">
    <citation type="submission" date="2021-12" db="EMBL/GenBank/DDBJ databases">
        <title>Prevalence of phenicol resistance gene fexA in Campylobacter isolated from poultry supply chain.</title>
        <authorList>
            <person name="Tang B."/>
            <person name="Zheng X."/>
            <person name="Lin J."/>
            <person name="Lin R."/>
            <person name="Yang H."/>
            <person name="Shen Z."/>
            <person name="Xia F."/>
        </authorList>
    </citation>
    <scope>NUCLEOTIDE SEQUENCE</scope>
    <source>
        <strain evidence="2">CJHN2011004</strain>
    </source>
</reference>
<dbReference type="GO" id="GO:0008652">
    <property type="term" value="P:amino acid biosynthetic process"/>
    <property type="evidence" value="ECO:0007669"/>
    <property type="project" value="InterPro"/>
</dbReference>
<dbReference type="Gene3D" id="3.20.20.210">
    <property type="match status" value="1"/>
</dbReference>
<name>A0AAW5ECC5_CAMJU</name>
<dbReference type="GO" id="GO:0008270">
    <property type="term" value="F:zinc ion binding"/>
    <property type="evidence" value="ECO:0007669"/>
    <property type="project" value="InterPro"/>
</dbReference>
<dbReference type="GO" id="GO:0003871">
    <property type="term" value="F:5-methyltetrahydropteroyltriglutamate-homocysteine S-methyltransferase activity"/>
    <property type="evidence" value="ECO:0007669"/>
    <property type="project" value="InterPro"/>
</dbReference>
<sequence>VGIFTLFKLIAFKDENTKQLAKDKLLQAYIELLKKLNSLGVAWLELDEPYLVYDLNQEDIALFEEFYKELLKHKGEVKILLQSYFGDLRDIYTKLLESDFDALGLDFVEGKESLNLIQKHGFANDKILFAGIVNGKNIYANDYAKSL</sequence>
<dbReference type="InterPro" id="IPR038071">
    <property type="entry name" value="UROD/MetE-like_sf"/>
</dbReference>
<dbReference type="InterPro" id="IPR013215">
    <property type="entry name" value="Cbl-indep_Met_Synth_N"/>
</dbReference>